<protein>
    <submittedName>
        <fullName evidence="1">Uncharacterized protein</fullName>
    </submittedName>
</protein>
<reference evidence="1 2" key="1">
    <citation type="submission" date="2022-03" db="EMBL/GenBank/DDBJ databases">
        <title>Metagenome-assembled genomes from swine fecal metagenomes.</title>
        <authorList>
            <person name="Holman D.B."/>
            <person name="Kommadath A."/>
        </authorList>
    </citation>
    <scope>NUCLEOTIDE SEQUENCE [LARGE SCALE GENOMIC DNA]</scope>
    <source>
        <strain evidence="1">SUG147</strain>
    </source>
</reference>
<proteinExistence type="predicted"/>
<comment type="caution">
    <text evidence="1">The sequence shown here is derived from an EMBL/GenBank/DDBJ whole genome shotgun (WGS) entry which is preliminary data.</text>
</comment>
<dbReference type="Proteomes" id="UP001139365">
    <property type="component" value="Unassembled WGS sequence"/>
</dbReference>
<organism evidence="1 2">
    <name type="scientific">Candidatus Colimorpha enterica</name>
    <dbReference type="NCBI Taxonomy" id="3083063"/>
    <lineage>
        <taxon>Bacteria</taxon>
        <taxon>Pseudomonadati</taxon>
        <taxon>Bacteroidota</taxon>
        <taxon>Bacteroidia</taxon>
        <taxon>Bacteroidales</taxon>
        <taxon>Candidatus Colimorpha</taxon>
    </lineage>
</organism>
<evidence type="ECO:0000313" key="1">
    <source>
        <dbReference type="EMBL" id="MCI5755153.1"/>
    </source>
</evidence>
<name>A0AAE3FIK0_9BACT</name>
<gene>
    <name evidence="1" type="ORF">MR241_02525</name>
</gene>
<accession>A0AAE3FIK0</accession>
<dbReference type="EMBL" id="JALEMU010000044">
    <property type="protein sequence ID" value="MCI5755153.1"/>
    <property type="molecule type" value="Genomic_DNA"/>
</dbReference>
<sequence>MNEQTDHRKEAAKEVALETVIGSAVKLPFVRVSKGFRTPVLSPLSVI</sequence>
<dbReference type="AlphaFoldDB" id="A0AAE3FIK0"/>
<evidence type="ECO:0000313" key="2">
    <source>
        <dbReference type="Proteomes" id="UP001139365"/>
    </source>
</evidence>